<dbReference type="OrthoDB" id="9922at2"/>
<dbReference type="RefSeq" id="WP_085890679.1">
    <property type="nucleotide sequence ID" value="NZ_FWFL01000001.1"/>
</dbReference>
<reference evidence="9 10" key="1">
    <citation type="submission" date="2017-03" db="EMBL/GenBank/DDBJ databases">
        <authorList>
            <person name="Afonso C.L."/>
            <person name="Miller P.J."/>
            <person name="Scott M.A."/>
            <person name="Spackman E."/>
            <person name="Goraichik I."/>
            <person name="Dimitrov K.M."/>
            <person name="Suarez D.L."/>
            <person name="Swayne D.E."/>
        </authorList>
    </citation>
    <scope>NUCLEOTIDE SEQUENCE [LARGE SCALE GENOMIC DNA]</scope>
    <source>
        <strain evidence="9 10">CECT 8287</strain>
    </source>
</reference>
<keyword evidence="5 8" id="KW-0732">Signal</keyword>
<evidence type="ECO:0000256" key="2">
    <source>
        <dbReference type="ARBA" id="ARBA00008163"/>
    </source>
</evidence>
<evidence type="ECO:0000256" key="5">
    <source>
        <dbReference type="ARBA" id="ARBA00022729"/>
    </source>
</evidence>
<evidence type="ECO:0000256" key="6">
    <source>
        <dbReference type="ARBA" id="ARBA00023136"/>
    </source>
</evidence>
<proteinExistence type="inferred from homology"/>
<evidence type="ECO:0000256" key="7">
    <source>
        <dbReference type="ARBA" id="ARBA00023237"/>
    </source>
</evidence>
<name>A0A1Y5RA12_9RHOB</name>
<keyword evidence="7" id="KW-0998">Cell outer membrane</keyword>
<dbReference type="Proteomes" id="UP000193827">
    <property type="component" value="Unassembled WGS sequence"/>
</dbReference>
<dbReference type="GO" id="GO:0009279">
    <property type="term" value="C:cell outer membrane"/>
    <property type="evidence" value="ECO:0007669"/>
    <property type="project" value="UniProtKB-SubCell"/>
</dbReference>
<keyword evidence="3" id="KW-1134">Transmembrane beta strand</keyword>
<evidence type="ECO:0000313" key="9">
    <source>
        <dbReference type="EMBL" id="SLN12563.1"/>
    </source>
</evidence>
<dbReference type="Gene3D" id="2.40.160.60">
    <property type="entry name" value="Outer membrane protein transport protein (OMPP1/FadL/TodX)"/>
    <property type="match status" value="1"/>
</dbReference>
<keyword evidence="10" id="KW-1185">Reference proteome</keyword>
<protein>
    <submittedName>
        <fullName evidence="9">Long-chain fatty acid transport protein</fullName>
    </submittedName>
</protein>
<accession>A0A1Y5RA12</accession>
<evidence type="ECO:0000256" key="4">
    <source>
        <dbReference type="ARBA" id="ARBA00022692"/>
    </source>
</evidence>
<dbReference type="SUPFAM" id="SSF56935">
    <property type="entry name" value="Porins"/>
    <property type="match status" value="1"/>
</dbReference>
<gene>
    <name evidence="9" type="primary">fadL</name>
    <name evidence="9" type="ORF">PEL8287_00411</name>
</gene>
<feature type="chain" id="PRO_5012757328" evidence="8">
    <location>
        <begin position="27"/>
        <end position="420"/>
    </location>
</feature>
<dbReference type="PANTHER" id="PTHR35093:SF8">
    <property type="entry name" value="OUTER MEMBRANE PROTEIN NMB0088-RELATED"/>
    <property type="match status" value="1"/>
</dbReference>
<dbReference type="EMBL" id="FWFL01000001">
    <property type="protein sequence ID" value="SLN12563.1"/>
    <property type="molecule type" value="Genomic_DNA"/>
</dbReference>
<evidence type="ECO:0000256" key="1">
    <source>
        <dbReference type="ARBA" id="ARBA00004571"/>
    </source>
</evidence>
<dbReference type="Pfam" id="PF03349">
    <property type="entry name" value="Toluene_X"/>
    <property type="match status" value="1"/>
</dbReference>
<comment type="similarity">
    <text evidence="2">Belongs to the OmpP1/FadL family.</text>
</comment>
<evidence type="ECO:0000256" key="8">
    <source>
        <dbReference type="SAM" id="SignalP"/>
    </source>
</evidence>
<organism evidence="9 10">
    <name type="scientific">Roseovarius litorisediminis</name>
    <dbReference type="NCBI Taxonomy" id="1312363"/>
    <lineage>
        <taxon>Bacteria</taxon>
        <taxon>Pseudomonadati</taxon>
        <taxon>Pseudomonadota</taxon>
        <taxon>Alphaproteobacteria</taxon>
        <taxon>Rhodobacterales</taxon>
        <taxon>Roseobacteraceae</taxon>
        <taxon>Roseovarius</taxon>
    </lineage>
</organism>
<keyword evidence="4" id="KW-0812">Transmembrane</keyword>
<keyword evidence="6" id="KW-0472">Membrane</keyword>
<comment type="subcellular location">
    <subcellularLocation>
        <location evidence="1">Cell outer membrane</location>
        <topology evidence="1">Multi-pass membrane protein</topology>
    </subcellularLocation>
</comment>
<feature type="signal peptide" evidence="8">
    <location>
        <begin position="1"/>
        <end position="26"/>
    </location>
</feature>
<sequence>MTAFILRRQAFGAMLALLASGSAAWATNGYFSNGYGVESKGMSGAGVAVQSDDVMALAQNPAMGVELGNKVGFCASFFSPDRSVNVSPGGPLTVGKVSSANHQFLIPCGGANWQLGDRAALGAHIFANGGMNTEYQTNVFAGLGAGSNPLGVNLEQVFLSFNYAYKASETLTFGVAPILAVQRFKATGLEAFGGLSSKPGSVTNNGHAWSSGLGVNLGVLYQPSETWRFGASYRPEIDMGRFREYAGLFADAGDFDIPAMATLGLSLTPPTDRRWTLTAEYEHIWYGKVPSIANTSAPPPGPLGASNGVGFGWKNMNIWRLGAVFRKNEKWTLRGGLSYATDFSDGPNAVINILAPATPKWHASLGATYKLSNGWSLSGAYTHAFDQSLTGANPALTGVAQPVRLRMKQDEVTLGMNYSW</sequence>
<evidence type="ECO:0000313" key="10">
    <source>
        <dbReference type="Proteomes" id="UP000193827"/>
    </source>
</evidence>
<dbReference type="AlphaFoldDB" id="A0A1Y5RA12"/>
<dbReference type="GO" id="GO:0015483">
    <property type="term" value="F:long-chain fatty acid transporting porin activity"/>
    <property type="evidence" value="ECO:0007669"/>
    <property type="project" value="TreeGrafter"/>
</dbReference>
<dbReference type="InterPro" id="IPR005017">
    <property type="entry name" value="OMPP1/FadL/TodX"/>
</dbReference>
<dbReference type="PANTHER" id="PTHR35093">
    <property type="entry name" value="OUTER MEMBRANE PROTEIN NMB0088-RELATED"/>
    <property type="match status" value="1"/>
</dbReference>
<evidence type="ECO:0000256" key="3">
    <source>
        <dbReference type="ARBA" id="ARBA00022452"/>
    </source>
</evidence>